<evidence type="ECO:0000256" key="6">
    <source>
        <dbReference type="SAM" id="Phobius"/>
    </source>
</evidence>
<keyword evidence="3 6" id="KW-0812">Transmembrane</keyword>
<proteinExistence type="predicted"/>
<feature type="transmembrane region" description="Helical" evidence="6">
    <location>
        <begin position="379"/>
        <end position="400"/>
    </location>
</feature>
<reference evidence="7 8" key="1">
    <citation type="journal article" date="2018" name="Biodegradation">
        <title>1,4-Dioxane degradation characteristics of Rhodococcus aetherivorans JCM 14343.</title>
        <authorList>
            <person name="Inoue D."/>
            <person name="Tsunoda T."/>
            <person name="Yamamoto N."/>
            <person name="Ike M."/>
            <person name="Sei K."/>
        </authorList>
    </citation>
    <scope>NUCLEOTIDE SEQUENCE [LARGE SCALE GENOMIC DNA]</scope>
    <source>
        <strain evidence="7 8">JCM 14343</strain>
    </source>
</reference>
<evidence type="ECO:0000256" key="3">
    <source>
        <dbReference type="ARBA" id="ARBA00022692"/>
    </source>
</evidence>
<dbReference type="RefSeq" id="WP_029547004.1">
    <property type="nucleotide sequence ID" value="NZ_BAAAYP010000004.1"/>
</dbReference>
<feature type="transmembrane region" description="Helical" evidence="6">
    <location>
        <begin position="311"/>
        <end position="336"/>
    </location>
</feature>
<feature type="transmembrane region" description="Helical" evidence="6">
    <location>
        <begin position="281"/>
        <end position="299"/>
    </location>
</feature>
<evidence type="ECO:0000256" key="5">
    <source>
        <dbReference type="ARBA" id="ARBA00023136"/>
    </source>
</evidence>
<dbReference type="InterPro" id="IPR002797">
    <property type="entry name" value="Polysacc_synth"/>
</dbReference>
<feature type="transmembrane region" description="Helical" evidence="6">
    <location>
        <begin position="165"/>
        <end position="186"/>
    </location>
</feature>
<evidence type="ECO:0000313" key="7">
    <source>
        <dbReference type="EMBL" id="GES40700.1"/>
    </source>
</evidence>
<organism evidence="7 8">
    <name type="scientific">Rhodococcus aetherivorans</name>
    <dbReference type="NCBI Taxonomy" id="191292"/>
    <lineage>
        <taxon>Bacteria</taxon>
        <taxon>Bacillati</taxon>
        <taxon>Actinomycetota</taxon>
        <taxon>Actinomycetes</taxon>
        <taxon>Mycobacteriales</taxon>
        <taxon>Nocardiaceae</taxon>
        <taxon>Rhodococcus</taxon>
    </lineage>
</organism>
<feature type="transmembrane region" description="Helical" evidence="6">
    <location>
        <begin position="62"/>
        <end position="81"/>
    </location>
</feature>
<protein>
    <submittedName>
        <fullName evidence="7">Permease of the drug/metabolite transporter superfamily</fullName>
    </submittedName>
</protein>
<feature type="transmembrane region" description="Helical" evidence="6">
    <location>
        <begin position="192"/>
        <end position="214"/>
    </location>
</feature>
<keyword evidence="5 6" id="KW-0472">Membrane</keyword>
<feature type="transmembrane region" description="Helical" evidence="6">
    <location>
        <begin position="21"/>
        <end position="42"/>
    </location>
</feature>
<comment type="caution">
    <text evidence="7">The sequence shown here is derived from an EMBL/GenBank/DDBJ whole genome shotgun (WGS) entry which is preliminary data.</text>
</comment>
<comment type="subcellular location">
    <subcellularLocation>
        <location evidence="1">Cell membrane</location>
        <topology evidence="1">Multi-pass membrane protein</topology>
    </subcellularLocation>
</comment>
<evidence type="ECO:0000313" key="8">
    <source>
        <dbReference type="Proteomes" id="UP000325466"/>
    </source>
</evidence>
<dbReference type="EMBL" id="BLAH01000255">
    <property type="protein sequence ID" value="GES40700.1"/>
    <property type="molecule type" value="Genomic_DNA"/>
</dbReference>
<accession>A0ABQ0YWF2</accession>
<feature type="transmembrane region" description="Helical" evidence="6">
    <location>
        <begin position="241"/>
        <end position="261"/>
    </location>
</feature>
<keyword evidence="8" id="KW-1185">Reference proteome</keyword>
<feature type="transmembrane region" description="Helical" evidence="6">
    <location>
        <begin position="135"/>
        <end position="158"/>
    </location>
</feature>
<name>A0ABQ0YWF2_9NOCA</name>
<feature type="transmembrane region" description="Helical" evidence="6">
    <location>
        <begin position="406"/>
        <end position="427"/>
    </location>
</feature>
<sequence>MTVDPRRLAPVEQRALVRGTLYRILGTPVVAVFGLVNTAIIVRNTGEEVFGLVSLVATTTLLFPFADLGIGATVLSAAAALNVPQRDPDPVDVIRRAYRTVSAVAGGVIVGALVVMAIDGWGPLVGMSTGPADRWAITVAVVLFALTIPAGLGVRILIGIDRNHIATLVLMSAAAFSLLLTLALTALDVAGIWYALSALGGVLAGHIVGTVVALRLSGLGRSIFEPVSAASARIRLLKGSLWMFVAGVGLPVGLQSGRLLLAHLSTPAELSAYALMAQMYGVGWSVLSTAGMAYWPVFVKRRGAIEATVRMWWSVTAIFTAAAALGAGVLTTLGPWVASVLSDGRVDVAVALACSFGVLFVAQGCHLPSGVLLTRPTEARWQAGCIVAMAVIGLGLGLVLARPYGAVGVVTAGAVGVFVGQVVPDLLRVPTLVRRRPPVEEPGCQRPS</sequence>
<feature type="transmembrane region" description="Helical" evidence="6">
    <location>
        <begin position="348"/>
        <end position="367"/>
    </location>
</feature>
<keyword evidence="2" id="KW-1003">Cell membrane</keyword>
<dbReference type="PANTHER" id="PTHR30250">
    <property type="entry name" value="PST FAMILY PREDICTED COLANIC ACID TRANSPORTER"/>
    <property type="match status" value="1"/>
</dbReference>
<evidence type="ECO:0000256" key="4">
    <source>
        <dbReference type="ARBA" id="ARBA00022989"/>
    </source>
</evidence>
<dbReference type="PANTHER" id="PTHR30250:SF26">
    <property type="entry name" value="PSMA PROTEIN"/>
    <property type="match status" value="1"/>
</dbReference>
<feature type="transmembrane region" description="Helical" evidence="6">
    <location>
        <begin position="101"/>
        <end position="123"/>
    </location>
</feature>
<dbReference type="InterPro" id="IPR050833">
    <property type="entry name" value="Poly_Biosynth_Transport"/>
</dbReference>
<dbReference type="Pfam" id="PF01943">
    <property type="entry name" value="Polysacc_synt"/>
    <property type="match status" value="1"/>
</dbReference>
<dbReference type="Proteomes" id="UP000325466">
    <property type="component" value="Unassembled WGS sequence"/>
</dbReference>
<keyword evidence="4 6" id="KW-1133">Transmembrane helix</keyword>
<gene>
    <name evidence="7" type="ORF">RAJCM14343_5995</name>
</gene>
<evidence type="ECO:0000256" key="2">
    <source>
        <dbReference type="ARBA" id="ARBA00022475"/>
    </source>
</evidence>
<evidence type="ECO:0000256" key="1">
    <source>
        <dbReference type="ARBA" id="ARBA00004651"/>
    </source>
</evidence>